<feature type="compositionally biased region" description="Basic and acidic residues" evidence="1">
    <location>
        <begin position="125"/>
        <end position="135"/>
    </location>
</feature>
<comment type="caution">
    <text evidence="2">The sequence shown here is derived from an EMBL/GenBank/DDBJ whole genome shotgun (WGS) entry which is preliminary data.</text>
</comment>
<reference evidence="2" key="1">
    <citation type="submission" date="2023-10" db="EMBL/GenBank/DDBJ databases">
        <authorList>
            <person name="Chen Y."/>
            <person name="Shah S."/>
            <person name="Dougan E. K."/>
            <person name="Thang M."/>
            <person name="Chan C."/>
        </authorList>
    </citation>
    <scope>NUCLEOTIDE SEQUENCE [LARGE SCALE GENOMIC DNA]</scope>
</reference>
<sequence>MKDLREIYVYGVFSSSSSAEFRRADRMLPCSDHLLAGGGARPRAVCRAGALAVHAHAAQAEAARDGLPRRGEAQPPARRSSNDRVDLRDPVSQPARTALDRQLAIDSLKASGGRCPDSAAFRPTEGQEHDRIATE</sequence>
<accession>A0ABN9SFJ9</accession>
<organism evidence="2 3">
    <name type="scientific">Prorocentrum cordatum</name>
    <dbReference type="NCBI Taxonomy" id="2364126"/>
    <lineage>
        <taxon>Eukaryota</taxon>
        <taxon>Sar</taxon>
        <taxon>Alveolata</taxon>
        <taxon>Dinophyceae</taxon>
        <taxon>Prorocentrales</taxon>
        <taxon>Prorocentraceae</taxon>
        <taxon>Prorocentrum</taxon>
    </lineage>
</organism>
<dbReference type="Proteomes" id="UP001189429">
    <property type="component" value="Unassembled WGS sequence"/>
</dbReference>
<protein>
    <submittedName>
        <fullName evidence="2">Uncharacterized protein</fullName>
    </submittedName>
</protein>
<evidence type="ECO:0000313" key="3">
    <source>
        <dbReference type="Proteomes" id="UP001189429"/>
    </source>
</evidence>
<keyword evidence="3" id="KW-1185">Reference proteome</keyword>
<feature type="compositionally biased region" description="Basic and acidic residues" evidence="1">
    <location>
        <begin position="80"/>
        <end position="89"/>
    </location>
</feature>
<proteinExistence type="predicted"/>
<name>A0ABN9SFJ9_9DINO</name>
<feature type="region of interest" description="Disordered" evidence="1">
    <location>
        <begin position="60"/>
        <end position="135"/>
    </location>
</feature>
<gene>
    <name evidence="2" type="ORF">PCOR1329_LOCUS29167</name>
</gene>
<evidence type="ECO:0000313" key="2">
    <source>
        <dbReference type="EMBL" id="CAK0830547.1"/>
    </source>
</evidence>
<feature type="compositionally biased region" description="Basic and acidic residues" evidence="1">
    <location>
        <begin position="62"/>
        <end position="72"/>
    </location>
</feature>
<evidence type="ECO:0000256" key="1">
    <source>
        <dbReference type="SAM" id="MobiDB-lite"/>
    </source>
</evidence>
<dbReference type="EMBL" id="CAUYUJ010010927">
    <property type="protein sequence ID" value="CAK0830547.1"/>
    <property type="molecule type" value="Genomic_DNA"/>
</dbReference>